<organism evidence="2 3">
    <name type="scientific">Micromonas commoda (strain RCC299 / NOUM17 / CCMP2709)</name>
    <name type="common">Picoplanktonic green alga</name>
    <dbReference type="NCBI Taxonomy" id="296587"/>
    <lineage>
        <taxon>Eukaryota</taxon>
        <taxon>Viridiplantae</taxon>
        <taxon>Chlorophyta</taxon>
        <taxon>Mamiellophyceae</taxon>
        <taxon>Mamiellales</taxon>
        <taxon>Mamiellaceae</taxon>
        <taxon>Micromonas</taxon>
    </lineage>
</organism>
<evidence type="ECO:0000256" key="1">
    <source>
        <dbReference type="ARBA" id="ARBA00009834"/>
    </source>
</evidence>
<name>C1E9C1_MICCC</name>
<reference evidence="2 3" key="1">
    <citation type="journal article" date="2009" name="Science">
        <title>Green evolution and dynamic adaptations revealed by genomes of the marine picoeukaryotes Micromonas.</title>
        <authorList>
            <person name="Worden A.Z."/>
            <person name="Lee J.H."/>
            <person name="Mock T."/>
            <person name="Rouze P."/>
            <person name="Simmons M.P."/>
            <person name="Aerts A.L."/>
            <person name="Allen A.E."/>
            <person name="Cuvelier M.L."/>
            <person name="Derelle E."/>
            <person name="Everett M.V."/>
            <person name="Foulon E."/>
            <person name="Grimwood J."/>
            <person name="Gundlach H."/>
            <person name="Henrissat B."/>
            <person name="Napoli C."/>
            <person name="McDonald S.M."/>
            <person name="Parker M.S."/>
            <person name="Rombauts S."/>
            <person name="Salamov A."/>
            <person name="Von Dassow P."/>
            <person name="Badger J.H."/>
            <person name="Coutinho P.M."/>
            <person name="Demir E."/>
            <person name="Dubchak I."/>
            <person name="Gentemann C."/>
            <person name="Eikrem W."/>
            <person name="Gready J.E."/>
            <person name="John U."/>
            <person name="Lanier W."/>
            <person name="Lindquist E.A."/>
            <person name="Lucas S."/>
            <person name="Mayer K.F."/>
            <person name="Moreau H."/>
            <person name="Not F."/>
            <person name="Otillar R."/>
            <person name="Panaud O."/>
            <person name="Pangilinan J."/>
            <person name="Paulsen I."/>
            <person name="Piegu B."/>
            <person name="Poliakov A."/>
            <person name="Robbens S."/>
            <person name="Schmutz J."/>
            <person name="Toulza E."/>
            <person name="Wyss T."/>
            <person name="Zelensky A."/>
            <person name="Zhou K."/>
            <person name="Armbrust E.V."/>
            <person name="Bhattacharya D."/>
            <person name="Goodenough U.W."/>
            <person name="Van de Peer Y."/>
            <person name="Grigoriev I.V."/>
        </authorList>
    </citation>
    <scope>NUCLEOTIDE SEQUENCE [LARGE SCALE GENOMIC DNA]</scope>
    <source>
        <strain evidence="3">RCC299 / NOUM17</strain>
    </source>
</reference>
<dbReference type="KEGG" id="mis:MICPUN_108524"/>
<dbReference type="EMBL" id="CP001327">
    <property type="protein sequence ID" value="ACO64307.1"/>
    <property type="molecule type" value="Genomic_DNA"/>
</dbReference>
<dbReference type="FunCoup" id="C1E9C1">
    <property type="interactions" value="1779"/>
</dbReference>
<gene>
    <name evidence="2" type="ORF">MICPUN_108524</name>
</gene>
<protein>
    <recommendedName>
        <fullName evidence="4">Vacuolar protein sorting-associated protein</fullName>
    </recommendedName>
</protein>
<dbReference type="OrthoDB" id="283883at2759"/>
<dbReference type="STRING" id="296587.C1E9C1"/>
<dbReference type="Gene3D" id="6.10.140.180">
    <property type="match status" value="1"/>
</dbReference>
<dbReference type="GeneID" id="8244337"/>
<evidence type="ECO:0000313" key="3">
    <source>
        <dbReference type="Proteomes" id="UP000002009"/>
    </source>
</evidence>
<dbReference type="InterPro" id="IPR040608">
    <property type="entry name" value="Snf8/Vps36"/>
</dbReference>
<accession>C1E9C1</accession>
<dbReference type="FunFam" id="1.10.10.10:FF:000085">
    <property type="entry name" value="Vacuolar-sorting protein SNF8"/>
    <property type="match status" value="1"/>
</dbReference>
<keyword evidence="3" id="KW-1185">Reference proteome</keyword>
<proteinExistence type="inferred from homology"/>
<dbReference type="eggNOG" id="KOG3341">
    <property type="taxonomic scope" value="Eukaryota"/>
</dbReference>
<dbReference type="Proteomes" id="UP000002009">
    <property type="component" value="Chromosome 6"/>
</dbReference>
<dbReference type="InterPro" id="IPR036390">
    <property type="entry name" value="WH_DNA-bd_sf"/>
</dbReference>
<dbReference type="PANTHER" id="PTHR12806">
    <property type="entry name" value="EAP30 SUBUNIT OF ELL COMPLEX"/>
    <property type="match status" value="1"/>
</dbReference>
<dbReference type="GO" id="GO:0043328">
    <property type="term" value="P:protein transport to vacuole involved in ubiquitin-dependent protein catabolic process via the multivesicular body sorting pathway"/>
    <property type="evidence" value="ECO:0007669"/>
    <property type="project" value="TreeGrafter"/>
</dbReference>
<evidence type="ECO:0008006" key="4">
    <source>
        <dbReference type="Google" id="ProtNLM"/>
    </source>
</evidence>
<dbReference type="SUPFAM" id="SSF46785">
    <property type="entry name" value="Winged helix' DNA-binding domain"/>
    <property type="match status" value="2"/>
</dbReference>
<comment type="similarity">
    <text evidence="1">Belongs to the SNF8 family.</text>
</comment>
<dbReference type="InterPro" id="IPR036388">
    <property type="entry name" value="WH-like_DNA-bd_sf"/>
</dbReference>
<dbReference type="InterPro" id="IPR016689">
    <property type="entry name" value="ESCRT-2_cplx_Snf8"/>
</dbReference>
<dbReference type="InParanoid" id="C1E9C1"/>
<dbReference type="PANTHER" id="PTHR12806:SF0">
    <property type="entry name" value="VACUOLAR-SORTING PROTEIN SNF8"/>
    <property type="match status" value="1"/>
</dbReference>
<dbReference type="GO" id="GO:0000814">
    <property type="term" value="C:ESCRT II complex"/>
    <property type="evidence" value="ECO:0007669"/>
    <property type="project" value="InterPro"/>
</dbReference>
<dbReference type="RefSeq" id="XP_002503049.1">
    <property type="nucleotide sequence ID" value="XM_002503003.1"/>
</dbReference>
<dbReference type="AlphaFoldDB" id="C1E9C1"/>
<dbReference type="Gene3D" id="1.10.10.10">
    <property type="entry name" value="Winged helix-like DNA-binding domain superfamily/Winged helix DNA-binding domain"/>
    <property type="match status" value="2"/>
</dbReference>
<dbReference type="Pfam" id="PF04157">
    <property type="entry name" value="EAP30"/>
    <property type="match status" value="1"/>
</dbReference>
<sequence length="255" mass="27895">MRRRPGIAGIHQRRDTTAAIRTVGEEASERSLETMRRQLATFRQSLEEFALRHKADIRRDPAFRAQFHKMCANCGVDPLASNKGFWAELLGFGDFYYELGVQIAEACLSSRAENGGLLELHDLMAMVLKRRGTVAAPVSEDDVLRAIDRLKVLGGGWSVHSIGGRRIISSVPDELNADTSEVIRLAAGGNGAGGGERGCVTVTGLGKEAGWQKGRVEQALRELVKRGVALVDDGDPRGIERLFWIPCVSPQMTSR</sequence>
<evidence type="ECO:0000313" key="2">
    <source>
        <dbReference type="EMBL" id="ACO64307.1"/>
    </source>
</evidence>
<dbReference type="OMA" id="QIVEVCM"/>